<evidence type="ECO:0000256" key="2">
    <source>
        <dbReference type="ARBA" id="ARBA00022438"/>
    </source>
</evidence>
<dbReference type="InterPro" id="IPR008330">
    <property type="entry name" value="Pept_M17_PepB"/>
</dbReference>
<dbReference type="GO" id="GO:0005737">
    <property type="term" value="C:cytoplasm"/>
    <property type="evidence" value="ECO:0007669"/>
    <property type="project" value="InterPro"/>
</dbReference>
<dbReference type="FunFam" id="3.40.630.10:FF:000037">
    <property type="entry name" value="Peptidase B"/>
    <property type="match status" value="1"/>
</dbReference>
<dbReference type="EC" id="3.4.11.23" evidence="10"/>
<dbReference type="InterPro" id="IPR047620">
    <property type="entry name" value="M17_PepB-like_N"/>
</dbReference>
<keyword evidence="6 10" id="KW-0378">Hydrolase</keyword>
<reference evidence="10 11" key="1">
    <citation type="journal article" date="2012" name="Int. J. Syst. Evol. Microbiol.">
        <title>Vibrio caribbeanicus sp. nov., isolated from the marine sponge Scleritoderma cyanea.</title>
        <authorList>
            <person name="Hoffmann M."/>
            <person name="Monday S.R."/>
            <person name="Allard M.W."/>
            <person name="Strain E.A."/>
            <person name="Whittaker P."/>
            <person name="Naum M."/>
            <person name="McCarthy P.J."/>
            <person name="Lopez J.V."/>
            <person name="Fischer M."/>
            <person name="Brown E.W."/>
        </authorList>
    </citation>
    <scope>NUCLEOTIDE SEQUENCE [LARGE SCALE GENOMIC DNA]</scope>
    <source>
        <strain evidence="10 11">ATCC BAA-2122</strain>
    </source>
</reference>
<comment type="caution">
    <text evidence="10">The sequence shown here is derived from an EMBL/GenBank/DDBJ whole genome shotgun (WGS) entry which is preliminary data.</text>
</comment>
<dbReference type="Pfam" id="PF00883">
    <property type="entry name" value="Peptidase_M17"/>
    <property type="match status" value="1"/>
</dbReference>
<dbReference type="PANTHER" id="PTHR11963:SF20">
    <property type="entry name" value="PEPTIDASE B"/>
    <property type="match status" value="1"/>
</dbReference>
<dbReference type="Gene3D" id="3.40.630.10">
    <property type="entry name" value="Zn peptidases"/>
    <property type="match status" value="1"/>
</dbReference>
<dbReference type="GO" id="GO:0030145">
    <property type="term" value="F:manganese ion binding"/>
    <property type="evidence" value="ECO:0007669"/>
    <property type="project" value="InterPro"/>
</dbReference>
<keyword evidence="4" id="KW-0645">Protease</keyword>
<dbReference type="InterPro" id="IPR000819">
    <property type="entry name" value="Peptidase_M17_C"/>
</dbReference>
<dbReference type="CDD" id="cd00433">
    <property type="entry name" value="Peptidase_M17"/>
    <property type="match status" value="1"/>
</dbReference>
<evidence type="ECO:0000256" key="7">
    <source>
        <dbReference type="ARBA" id="ARBA00023211"/>
    </source>
</evidence>
<evidence type="ECO:0000256" key="3">
    <source>
        <dbReference type="ARBA" id="ARBA00022490"/>
    </source>
</evidence>
<comment type="function">
    <text evidence="8">Probably plays an important role in intracellular peptide degradation.</text>
</comment>
<organism evidence="10 11">
    <name type="scientific">Vibrio caribbeanicus ATCC BAA-2122</name>
    <dbReference type="NCBI Taxonomy" id="796620"/>
    <lineage>
        <taxon>Bacteria</taxon>
        <taxon>Pseudomonadati</taxon>
        <taxon>Pseudomonadota</taxon>
        <taxon>Gammaproteobacteria</taxon>
        <taxon>Vibrionales</taxon>
        <taxon>Vibrionaceae</taxon>
        <taxon>Vibrio</taxon>
    </lineage>
</organism>
<evidence type="ECO:0000256" key="8">
    <source>
        <dbReference type="ARBA" id="ARBA00055139"/>
    </source>
</evidence>
<sequence length="432" mass="46368">MSAKMSVVLSQEHAAPHWGKNALLSFSDSVATIHLSGSQNSDLIQKAARKLDAQGVQDISLEGTLWDLESIWSFHQGYRGPKKKNSLSWSELTFEGVSELEARIKATEFTREIINKTAEEVAPRQLATMAAEFIKSVAPEGTVTARIVKDKDLLAEDWQGIYAVGRGSERTSAMLQLDFNPTGDDNAPVFACLVGKGITFDSGGYSLKPSGMMTAMKADMGGSGTITGGLGLAILRGLNKRVKLILCCAENMVSGRALKLGDIITYKNGKTVEIMNTDAEGRLVLADGLIYASEQNPELIIDCATLTGAAKNALGNDYHALMSFDNELSSQALKVAKEESEGLWALPLDEFHRGMLPSNFADLSNISSGDYSPGASTAAAFLSYFVSDYKKGWLHFDCAATYRKSATDKWAAGATGVGVRSIAGLLLQQANK</sequence>
<evidence type="ECO:0000313" key="10">
    <source>
        <dbReference type="EMBL" id="EFP95542.1"/>
    </source>
</evidence>
<dbReference type="PROSITE" id="PS00631">
    <property type="entry name" value="CYTOSOL_AP"/>
    <property type="match status" value="1"/>
</dbReference>
<dbReference type="RefSeq" id="WP_009602420.1">
    <property type="nucleotide sequence ID" value="NZ_AEIU01000091.1"/>
</dbReference>
<evidence type="ECO:0000259" key="9">
    <source>
        <dbReference type="PROSITE" id="PS00631"/>
    </source>
</evidence>
<evidence type="ECO:0000256" key="4">
    <source>
        <dbReference type="ARBA" id="ARBA00022670"/>
    </source>
</evidence>
<evidence type="ECO:0000256" key="5">
    <source>
        <dbReference type="ARBA" id="ARBA00022723"/>
    </source>
</evidence>
<dbReference type="GO" id="GO:0006508">
    <property type="term" value="P:proteolysis"/>
    <property type="evidence" value="ECO:0007669"/>
    <property type="project" value="UniProtKB-KW"/>
</dbReference>
<evidence type="ECO:0000256" key="1">
    <source>
        <dbReference type="ARBA" id="ARBA00009528"/>
    </source>
</evidence>
<keyword evidence="5" id="KW-0479">Metal-binding</keyword>
<dbReference type="Pfam" id="PF12404">
    <property type="entry name" value="DUF3663"/>
    <property type="match status" value="1"/>
</dbReference>
<evidence type="ECO:0000313" key="11">
    <source>
        <dbReference type="Proteomes" id="UP000002943"/>
    </source>
</evidence>
<dbReference type="MEROPS" id="M17.004"/>
<dbReference type="GO" id="GO:0070006">
    <property type="term" value="F:metalloaminopeptidase activity"/>
    <property type="evidence" value="ECO:0007669"/>
    <property type="project" value="InterPro"/>
</dbReference>
<dbReference type="PRINTS" id="PR00481">
    <property type="entry name" value="LAMNOPPTDASE"/>
</dbReference>
<feature type="domain" description="Cytosol aminopeptidase" evidence="9">
    <location>
        <begin position="276"/>
        <end position="283"/>
    </location>
</feature>
<accession>E3BMR6</accession>
<keyword evidence="3" id="KW-0963">Cytoplasm</keyword>
<dbReference type="SUPFAM" id="SSF53187">
    <property type="entry name" value="Zn-dependent exopeptidases"/>
    <property type="match status" value="1"/>
</dbReference>
<dbReference type="PIRSF" id="PIRSF036388">
    <property type="entry name" value="Ctsl_amnpptdse_B"/>
    <property type="match status" value="1"/>
</dbReference>
<comment type="similarity">
    <text evidence="1">Belongs to the peptidase M17 family.</text>
</comment>
<keyword evidence="7" id="KW-0464">Manganese</keyword>
<protein>
    <submittedName>
        <fullName evidence="10">Aminopeptidase B</fullName>
        <ecNumber evidence="10">3.4.11.23</ecNumber>
    </submittedName>
</protein>
<evidence type="ECO:0000256" key="6">
    <source>
        <dbReference type="ARBA" id="ARBA00022801"/>
    </source>
</evidence>
<keyword evidence="11" id="KW-1185">Reference proteome</keyword>
<dbReference type="STRING" id="796620.VIBC2010_10651"/>
<dbReference type="NCBIfam" id="NF003450">
    <property type="entry name" value="PRK05015.1"/>
    <property type="match status" value="1"/>
</dbReference>
<name>E3BMR6_9VIBR</name>
<gene>
    <name evidence="10" type="ORF">VIBC2010_10651</name>
</gene>
<dbReference type="OrthoDB" id="9809354at2"/>
<dbReference type="eggNOG" id="COG0260">
    <property type="taxonomic scope" value="Bacteria"/>
</dbReference>
<dbReference type="Proteomes" id="UP000002943">
    <property type="component" value="Unassembled WGS sequence"/>
</dbReference>
<keyword evidence="2 10" id="KW-0031">Aminopeptidase</keyword>
<dbReference type="InterPro" id="IPR011356">
    <property type="entry name" value="Leucine_aapep/pepB"/>
</dbReference>
<proteinExistence type="inferred from homology"/>
<dbReference type="EMBL" id="AEIU01000091">
    <property type="protein sequence ID" value="EFP95542.1"/>
    <property type="molecule type" value="Genomic_DNA"/>
</dbReference>
<dbReference type="PANTHER" id="PTHR11963">
    <property type="entry name" value="LEUCINE AMINOPEPTIDASE-RELATED"/>
    <property type="match status" value="1"/>
</dbReference>
<dbReference type="AlphaFoldDB" id="E3BMR6"/>